<comment type="function">
    <text evidence="7">Catalyzes the transfer of the diacylglyceryl group from phosphatidylglycerol to the sulfhydryl group of the N-terminal cysteine of a prolipoprotein, the first step in the formation of mature lipoproteins.</text>
</comment>
<feature type="transmembrane region" description="Helical" evidence="7">
    <location>
        <begin position="201"/>
        <end position="219"/>
    </location>
</feature>
<keyword evidence="4 7" id="KW-0812">Transmembrane</keyword>
<feature type="binding site" evidence="7">
    <location>
        <position position="143"/>
    </location>
    <ligand>
        <name>a 1,2-diacyl-sn-glycero-3-phospho-(1'-sn-glycerol)</name>
        <dbReference type="ChEBI" id="CHEBI:64716"/>
    </ligand>
</feature>
<keyword evidence="2 7" id="KW-1003">Cell membrane</keyword>
<dbReference type="RefSeq" id="WP_066748413.1">
    <property type="nucleotide sequence ID" value="NZ_LXEN01000048.1"/>
</dbReference>
<evidence type="ECO:0000313" key="9">
    <source>
        <dbReference type="Proteomes" id="UP000094023"/>
    </source>
</evidence>
<evidence type="ECO:0000256" key="3">
    <source>
        <dbReference type="ARBA" id="ARBA00022679"/>
    </source>
</evidence>
<dbReference type="PROSITE" id="PS01311">
    <property type="entry name" value="LGT"/>
    <property type="match status" value="1"/>
</dbReference>
<dbReference type="Pfam" id="PF01790">
    <property type="entry name" value="LGT"/>
    <property type="match status" value="1"/>
</dbReference>
<feature type="transmembrane region" description="Helical" evidence="7">
    <location>
        <begin position="100"/>
        <end position="117"/>
    </location>
</feature>
<dbReference type="PANTHER" id="PTHR30589">
    <property type="entry name" value="PROLIPOPROTEIN DIACYLGLYCERYL TRANSFERASE"/>
    <property type="match status" value="1"/>
</dbReference>
<dbReference type="EC" id="2.5.1.145" evidence="7"/>
<evidence type="ECO:0000256" key="7">
    <source>
        <dbReference type="HAMAP-Rule" id="MF_01147"/>
    </source>
</evidence>
<dbReference type="GO" id="GO:0008961">
    <property type="term" value="F:phosphatidylglycerol-prolipoprotein diacylglyceryl transferase activity"/>
    <property type="evidence" value="ECO:0007669"/>
    <property type="project" value="UniProtKB-UniRule"/>
</dbReference>
<evidence type="ECO:0000313" key="8">
    <source>
        <dbReference type="EMBL" id="OAT34359.1"/>
    </source>
</evidence>
<keyword evidence="6 7" id="KW-0472">Membrane</keyword>
<evidence type="ECO:0000256" key="1">
    <source>
        <dbReference type="ARBA" id="ARBA00007150"/>
    </source>
</evidence>
<dbReference type="GO" id="GO:0042158">
    <property type="term" value="P:lipoprotein biosynthetic process"/>
    <property type="evidence" value="ECO:0007669"/>
    <property type="project" value="UniProtKB-UniRule"/>
</dbReference>
<dbReference type="NCBIfam" id="TIGR00544">
    <property type="entry name" value="lgt"/>
    <property type="match status" value="1"/>
</dbReference>
<feature type="transmembrane region" description="Helical" evidence="7">
    <location>
        <begin position="255"/>
        <end position="281"/>
    </location>
</feature>
<dbReference type="AlphaFoldDB" id="A0A198GC43"/>
<evidence type="ECO:0000256" key="5">
    <source>
        <dbReference type="ARBA" id="ARBA00022989"/>
    </source>
</evidence>
<dbReference type="InterPro" id="IPR001640">
    <property type="entry name" value="Lgt"/>
</dbReference>
<proteinExistence type="inferred from homology"/>
<keyword evidence="3 7" id="KW-0808">Transferase</keyword>
<dbReference type="OrthoDB" id="871140at2"/>
<dbReference type="GO" id="GO:0005886">
    <property type="term" value="C:plasma membrane"/>
    <property type="evidence" value="ECO:0007669"/>
    <property type="project" value="UniProtKB-SubCell"/>
</dbReference>
<feature type="transmembrane region" description="Helical" evidence="7">
    <location>
        <begin position="23"/>
        <end position="40"/>
    </location>
</feature>
<dbReference type="STRING" id="1354337.M983_1139"/>
<name>A0A198GC43_9GAMM</name>
<dbReference type="HAMAP" id="MF_01147">
    <property type="entry name" value="Lgt"/>
    <property type="match status" value="1"/>
</dbReference>
<dbReference type="PATRIC" id="fig|1354337.4.peg.1158"/>
<keyword evidence="9" id="KW-1185">Reference proteome</keyword>
<evidence type="ECO:0000256" key="2">
    <source>
        <dbReference type="ARBA" id="ARBA00022475"/>
    </source>
</evidence>
<comment type="catalytic activity">
    <reaction evidence="7">
        <text>L-cysteinyl-[prolipoprotein] + a 1,2-diacyl-sn-glycero-3-phospho-(1'-sn-glycerol) = an S-1,2-diacyl-sn-glyceryl-L-cysteinyl-[prolipoprotein] + sn-glycerol 1-phosphate + H(+)</text>
        <dbReference type="Rhea" id="RHEA:56712"/>
        <dbReference type="Rhea" id="RHEA-COMP:14679"/>
        <dbReference type="Rhea" id="RHEA-COMP:14680"/>
        <dbReference type="ChEBI" id="CHEBI:15378"/>
        <dbReference type="ChEBI" id="CHEBI:29950"/>
        <dbReference type="ChEBI" id="CHEBI:57685"/>
        <dbReference type="ChEBI" id="CHEBI:64716"/>
        <dbReference type="ChEBI" id="CHEBI:140658"/>
        <dbReference type="EC" id="2.5.1.145"/>
    </reaction>
</comment>
<feature type="transmembrane region" description="Helical" evidence="7">
    <location>
        <begin position="226"/>
        <end position="243"/>
    </location>
</feature>
<comment type="similarity">
    <text evidence="1 7">Belongs to the Lgt family.</text>
</comment>
<dbReference type="UniPathway" id="UPA00664"/>
<keyword evidence="8" id="KW-0449">Lipoprotein</keyword>
<feature type="transmembrane region" description="Helical" evidence="7">
    <location>
        <begin position="124"/>
        <end position="144"/>
    </location>
</feature>
<keyword evidence="5 7" id="KW-1133">Transmembrane helix</keyword>
<evidence type="ECO:0000256" key="4">
    <source>
        <dbReference type="ARBA" id="ARBA00022692"/>
    </source>
</evidence>
<dbReference type="Proteomes" id="UP000094023">
    <property type="component" value="Unassembled WGS sequence"/>
</dbReference>
<evidence type="ECO:0000256" key="6">
    <source>
        <dbReference type="ARBA" id="ARBA00023136"/>
    </source>
</evidence>
<gene>
    <name evidence="7" type="primary">lgt</name>
    <name evidence="8" type="ORF">M983_1139</name>
</gene>
<accession>A0A198GC43</accession>
<sequence>MSINYLKFPEIDPVMFSIGPVSLHWYGMMYLIGFVFALWLANRRAAKPNSGWQKSEVETLLYVGFVGVFIGGRLGYVFFYNLPLFLDNPLYLFKVWDGGMSFHGGLIGVICAMIWFARRTKRHFFQVADFVAPLIPFGLGLGRIGNFINGELWGRVTLDTPWAFLFPGSRAEDLEIVAQDPTTFLPIIQQYGVLPRHPSQLYEMLLEGVVLFIILNIFVRKNRPMGSVSGLFLIGYGAFRIIVEFFRQPDAQLGLFGGISMGQILSIPMILLGIVFMVWAYRRDKTSPQNSTPSH</sequence>
<dbReference type="PANTHER" id="PTHR30589:SF0">
    <property type="entry name" value="PHOSPHATIDYLGLYCEROL--PROLIPOPROTEIN DIACYLGLYCERYL TRANSFERASE"/>
    <property type="match status" value="1"/>
</dbReference>
<comment type="caution">
    <text evidence="8">The sequence shown here is derived from an EMBL/GenBank/DDBJ whole genome shotgun (WGS) entry which is preliminary data.</text>
</comment>
<organism evidence="8 9">
    <name type="scientific">Proteus myxofaciens ATCC 19692</name>
    <dbReference type="NCBI Taxonomy" id="1354337"/>
    <lineage>
        <taxon>Bacteria</taxon>
        <taxon>Pseudomonadati</taxon>
        <taxon>Pseudomonadota</taxon>
        <taxon>Gammaproteobacteria</taxon>
        <taxon>Enterobacterales</taxon>
        <taxon>Morganellaceae</taxon>
        <taxon>Proteus</taxon>
    </lineage>
</organism>
<protein>
    <recommendedName>
        <fullName evidence="7">Phosphatidylglycerol--prolipoprotein diacylglyceryl transferase</fullName>
        <ecNumber evidence="7">2.5.1.145</ecNumber>
    </recommendedName>
</protein>
<keyword evidence="8" id="KW-0328">Glycosyltransferase</keyword>
<comment type="pathway">
    <text evidence="7">Protein modification; lipoprotein biosynthesis (diacylglyceryl transfer).</text>
</comment>
<dbReference type="EMBL" id="LXEN01000048">
    <property type="protein sequence ID" value="OAT34359.1"/>
    <property type="molecule type" value="Genomic_DNA"/>
</dbReference>
<feature type="transmembrane region" description="Helical" evidence="7">
    <location>
        <begin position="60"/>
        <end position="80"/>
    </location>
</feature>
<reference evidence="8 9" key="1">
    <citation type="submission" date="2016-04" db="EMBL/GenBank/DDBJ databases">
        <title>ATOL: Assembling a taxonomically balanced genome-scale reconstruction of the evolutionary history of the Enterobacteriaceae.</title>
        <authorList>
            <person name="Plunkett G.III."/>
            <person name="Neeno-Eckwall E.C."/>
            <person name="Glasner J.D."/>
            <person name="Perna N.T."/>
        </authorList>
    </citation>
    <scope>NUCLEOTIDE SEQUENCE [LARGE SCALE GENOMIC DNA]</scope>
    <source>
        <strain evidence="8 9">ATCC 19692</strain>
    </source>
</reference>
<comment type="subcellular location">
    <subcellularLocation>
        <location evidence="7">Cell membrane</location>
        <topology evidence="7">Multi-pass membrane protein</topology>
    </subcellularLocation>
</comment>